<evidence type="ECO:0000256" key="1">
    <source>
        <dbReference type="ARBA" id="ARBA00023002"/>
    </source>
</evidence>
<name>A0ABU5CT71_9BACI</name>
<dbReference type="Pfam" id="PF13738">
    <property type="entry name" value="Pyr_redox_3"/>
    <property type="match status" value="1"/>
</dbReference>
<keyword evidence="3" id="KW-1185">Reference proteome</keyword>
<sequence>MEFNILNQNQTDCCSPETGCCDTTLPVAIIGAGPIGLAAAAHLKQREVPFFILEKGDLAENIRTWEHVRLFSPWKYNIDTAAKSMLEETDWVMPREEEIPTGRELIQEYLEPLAGLFSDKIHANHQVLAITREETDRMKSNKRGDRPFQIYVKTTNGTDTFTASAVIDATGTWGHPNPAASNGLFLPEERQLSDRIHYKIPNVQENIETYANKKIAVIGGGHSAINSLLQLASLKEQYTNTEITWILRKAKVEDAYGGGTNDELAARGELGTRIASLVENGTVKAVTPFRVQYVYKDANGIILKGKSKELGTFDRLIVNTGSRPDFSIHRELRFEADAITEAVPTLAPLIDPNHHSCGSVDAHGEKELRQP</sequence>
<protein>
    <submittedName>
        <fullName evidence="2">NAD(P)-binding domain-containing protein</fullName>
    </submittedName>
</protein>
<evidence type="ECO:0000313" key="2">
    <source>
        <dbReference type="EMBL" id="MDY0409019.1"/>
    </source>
</evidence>
<dbReference type="PANTHER" id="PTHR43539:SF78">
    <property type="entry name" value="FLAVIN-CONTAINING MONOOXYGENASE"/>
    <property type="match status" value="1"/>
</dbReference>
<dbReference type="PANTHER" id="PTHR43539">
    <property type="entry name" value="FLAVIN-BINDING MONOOXYGENASE-LIKE PROTEIN (AFU_ORTHOLOGUE AFUA_4G09220)"/>
    <property type="match status" value="1"/>
</dbReference>
<reference evidence="2 3" key="1">
    <citation type="submission" date="2023-10" db="EMBL/GenBank/DDBJ databases">
        <title>Virgibacillus soli CC-YMP-6 genome.</title>
        <authorList>
            <person name="Miliotis G."/>
            <person name="Sengupta P."/>
            <person name="Hameed A."/>
            <person name="Chuvochina M."/>
            <person name="Mcdonagh F."/>
            <person name="Simpson A.C."/>
            <person name="Singh N.K."/>
            <person name="Rekha P.D."/>
            <person name="Raman K."/>
            <person name="Hugenholtz P."/>
            <person name="Venkateswaran K."/>
        </authorList>
    </citation>
    <scope>NUCLEOTIDE SEQUENCE [LARGE SCALE GENOMIC DNA]</scope>
    <source>
        <strain evidence="2 3">CC-YMP-6</strain>
    </source>
</reference>
<proteinExistence type="predicted"/>
<dbReference type="InterPro" id="IPR036188">
    <property type="entry name" value="FAD/NAD-bd_sf"/>
</dbReference>
<dbReference type="Gene3D" id="3.50.50.60">
    <property type="entry name" value="FAD/NAD(P)-binding domain"/>
    <property type="match status" value="1"/>
</dbReference>
<dbReference type="Proteomes" id="UP001275315">
    <property type="component" value="Unassembled WGS sequence"/>
</dbReference>
<dbReference type="PRINTS" id="PR00368">
    <property type="entry name" value="FADPNR"/>
</dbReference>
<dbReference type="SUPFAM" id="SSF51905">
    <property type="entry name" value="FAD/NAD(P)-binding domain"/>
    <property type="match status" value="2"/>
</dbReference>
<dbReference type="InterPro" id="IPR050982">
    <property type="entry name" value="Auxin_biosynth/cation_transpt"/>
</dbReference>
<evidence type="ECO:0000313" key="3">
    <source>
        <dbReference type="Proteomes" id="UP001275315"/>
    </source>
</evidence>
<keyword evidence="1" id="KW-0560">Oxidoreductase</keyword>
<accession>A0ABU5CT71</accession>
<dbReference type="PRINTS" id="PR00411">
    <property type="entry name" value="PNDRDTASEI"/>
</dbReference>
<gene>
    <name evidence="2" type="ORF">RWD45_11175</name>
</gene>
<organism evidence="2 3">
    <name type="scientific">Paracerasibacillus soli</name>
    <dbReference type="NCBI Taxonomy" id="480284"/>
    <lineage>
        <taxon>Bacteria</taxon>
        <taxon>Bacillati</taxon>
        <taxon>Bacillota</taxon>
        <taxon>Bacilli</taxon>
        <taxon>Bacillales</taxon>
        <taxon>Bacillaceae</taxon>
        <taxon>Paracerasibacillus</taxon>
    </lineage>
</organism>
<dbReference type="EMBL" id="JAWDIQ010000001">
    <property type="protein sequence ID" value="MDY0409019.1"/>
    <property type="molecule type" value="Genomic_DNA"/>
</dbReference>
<comment type="caution">
    <text evidence="2">The sequence shown here is derived from an EMBL/GenBank/DDBJ whole genome shotgun (WGS) entry which is preliminary data.</text>
</comment>